<accession>A0A0E3S5V0</accession>
<keyword evidence="5" id="KW-1185">Reference proteome</keyword>
<evidence type="ECO:0000313" key="4">
    <source>
        <dbReference type="EMBL" id="AKB74333.1"/>
    </source>
</evidence>
<dbReference type="PATRIC" id="fig|1434111.4.peg.1372"/>
<dbReference type="PANTHER" id="PTHR42919:SF8">
    <property type="entry name" value="N-ALPHA-ACETYLTRANSFERASE 50"/>
    <property type="match status" value="1"/>
</dbReference>
<dbReference type="AlphaFoldDB" id="A0A0E3S5V0"/>
<dbReference type="Pfam" id="PF00583">
    <property type="entry name" value="Acetyltransf_1"/>
    <property type="match status" value="1"/>
</dbReference>
<dbReference type="CDD" id="cd04301">
    <property type="entry name" value="NAT_SF"/>
    <property type="match status" value="1"/>
</dbReference>
<dbReference type="KEGG" id="mls:MSLAZ_1072"/>
<evidence type="ECO:0000256" key="1">
    <source>
        <dbReference type="ARBA" id="ARBA00022679"/>
    </source>
</evidence>
<dbReference type="InterPro" id="IPR000182">
    <property type="entry name" value="GNAT_dom"/>
</dbReference>
<dbReference type="Proteomes" id="UP000033072">
    <property type="component" value="Chromosome"/>
</dbReference>
<dbReference type="RefSeq" id="WP_084630366.1">
    <property type="nucleotide sequence ID" value="NZ_CP009515.1"/>
</dbReference>
<dbReference type="HOGENOM" id="CLU_013985_8_0_2"/>
<gene>
    <name evidence="4" type="ORF">MSLAZ_1072</name>
</gene>
<name>A0A0E3S5V0_9EURY</name>
<organism evidence="4 5">
    <name type="scientific">Methanosarcina lacustris Z-7289</name>
    <dbReference type="NCBI Taxonomy" id="1434111"/>
    <lineage>
        <taxon>Archaea</taxon>
        <taxon>Methanobacteriati</taxon>
        <taxon>Methanobacteriota</taxon>
        <taxon>Stenosarchaea group</taxon>
        <taxon>Methanomicrobia</taxon>
        <taxon>Methanosarcinales</taxon>
        <taxon>Methanosarcinaceae</taxon>
        <taxon>Methanosarcina</taxon>
    </lineage>
</organism>
<dbReference type="InterPro" id="IPR051556">
    <property type="entry name" value="N-term/lysine_N-AcTrnsfr"/>
</dbReference>
<keyword evidence="1 4" id="KW-0808">Transferase</keyword>
<evidence type="ECO:0000259" key="3">
    <source>
        <dbReference type="PROSITE" id="PS51186"/>
    </source>
</evidence>
<dbReference type="GO" id="GO:0016747">
    <property type="term" value="F:acyltransferase activity, transferring groups other than amino-acyl groups"/>
    <property type="evidence" value="ECO:0007669"/>
    <property type="project" value="InterPro"/>
</dbReference>
<sequence>MDLVKIHAKPDLYLKCLKKALWDTAGIFLLKRWGKIKAENIGTVDDTMIPEILRIQAEGFENEKQGELLKYFKKFRDIFYVITSQDKVIGYCTYRLKPAFSSRGFEIKSVIYSIAIDSKFRNKGFGRKLLEESIMEMKLNRVSSVLLFVNVKNAPALKLYQKTGFSIVNKVDNICGQNERCYKMEMKLL</sequence>
<dbReference type="SUPFAM" id="SSF55729">
    <property type="entry name" value="Acyl-CoA N-acyltransferases (Nat)"/>
    <property type="match status" value="1"/>
</dbReference>
<dbReference type="STRING" id="1434111.MSLAZ_1072"/>
<keyword evidence="2" id="KW-0012">Acyltransferase</keyword>
<dbReference type="GeneID" id="24805793"/>
<evidence type="ECO:0000313" key="5">
    <source>
        <dbReference type="Proteomes" id="UP000033072"/>
    </source>
</evidence>
<dbReference type="EMBL" id="CP009515">
    <property type="protein sequence ID" value="AKB74333.1"/>
    <property type="molecule type" value="Genomic_DNA"/>
</dbReference>
<dbReference type="Gene3D" id="3.40.630.30">
    <property type="match status" value="1"/>
</dbReference>
<feature type="domain" description="N-acetyltransferase" evidence="3">
    <location>
        <begin position="39"/>
        <end position="189"/>
    </location>
</feature>
<reference evidence="4 5" key="1">
    <citation type="submission" date="2014-07" db="EMBL/GenBank/DDBJ databases">
        <title>Methanogenic archaea and the global carbon cycle.</title>
        <authorList>
            <person name="Henriksen J.R."/>
            <person name="Luke J."/>
            <person name="Reinhart S."/>
            <person name="Benedict M.N."/>
            <person name="Youngblut N.D."/>
            <person name="Metcalf M.E."/>
            <person name="Whitaker R.J."/>
            <person name="Metcalf W.W."/>
        </authorList>
    </citation>
    <scope>NUCLEOTIDE SEQUENCE [LARGE SCALE GENOMIC DNA]</scope>
    <source>
        <strain evidence="4 5">Z-7289</strain>
    </source>
</reference>
<proteinExistence type="predicted"/>
<evidence type="ECO:0000256" key="2">
    <source>
        <dbReference type="ARBA" id="ARBA00023315"/>
    </source>
</evidence>
<protein>
    <submittedName>
        <fullName evidence="4">GCN5-related N-acetyltransferase</fullName>
    </submittedName>
</protein>
<dbReference type="PROSITE" id="PS51186">
    <property type="entry name" value="GNAT"/>
    <property type="match status" value="1"/>
</dbReference>
<dbReference type="PANTHER" id="PTHR42919">
    <property type="entry name" value="N-ALPHA-ACETYLTRANSFERASE"/>
    <property type="match status" value="1"/>
</dbReference>
<dbReference type="InterPro" id="IPR016181">
    <property type="entry name" value="Acyl_CoA_acyltransferase"/>
</dbReference>
<dbReference type="OrthoDB" id="43754at2157"/>